<sequence length="775" mass="88355">MPHKLYYFVDVDDPEDRYIVELKCCYGNAAAPEIVFTDLPYFQEQRSPNSSSAIISDNLFIDGQFNIGLQIDDRGQGPGYVLPQFSQVPIAGLVWQFMRTYADSVAMQDRTDVDRIFIKDITEAERIDEGNPRFYLNVICEKFSEKNPPLEKAIVFKHSNALWNAISGKFKLKFYAWRGGDDIVVNLVAIRDFGAKSSTPPKVMTIDQFEIDSDTPKVYDASLTLLDFVIPADIGDDQSLTLKFLLPTNKAFNFKATNFYCAEVSAPVSITDFKYPTQNSDLAKSNLLFSSFKANKYSIDNNYNELVFAIDGLKFVDNIGEIIPYPKGAKVDEEKINLLKCDGRTLDSTDISPIGIEYKRLYDKLDHAPVTFDMLQTKEVPNWFNAISSEYLKRFALNNKVTVAFAGDGVVNSKPEGDDIGHLWLETTFHANENVNYDFQYVTSADVTTCCHSFDITDRYTGNINPSVRVSNSQLHEVRFAKTKISDFPGYFNCKTRSHLFHCNNNILDYNKGIDSISKETKMHYSVKNGFFYLTVNYNFQYYKNPAGFNSFTDPVNFSSKVYDIGFPLIIPTASATFLQSNFENTGASQNYFLFSPWYLYSISRINGLYNDNSGLVDFYSYDQEKISRTLMKSWGNHVIYKQKADEERTPGKPNVLFAEKNSVITYAMQHKALFTQRCLYVIKFKEVKAGDYIGLKREANTGEGFDTLIWWSVDGEGKVPGNVTSREFREIKATKNTTVEELADMIASDINDKGTTIFHIPNITDDKYDYYIRY</sequence>
<proteinExistence type="predicted"/>
<gene>
    <name evidence="1" type="ORF">WBAD_0561</name>
</gene>
<name>A0A3B0IVV8_9RICK</name>
<protein>
    <submittedName>
        <fullName evidence="1">Uncharacterized protein</fullName>
    </submittedName>
</protein>
<reference evidence="1" key="1">
    <citation type="submission" date="2018-04" db="EMBL/GenBank/DDBJ databases">
        <authorList>
            <person name="Go L.Y."/>
            <person name="Mitchell J.A."/>
        </authorList>
    </citation>
    <scope>NUCLEOTIDE SEQUENCE</scope>
    <source>
        <strain evidence="1">WBAD</strain>
    </source>
</reference>
<dbReference type="EMBL" id="OUNE01000097">
    <property type="protein sequence ID" value="SPP33070.1"/>
    <property type="molecule type" value="Genomic_DNA"/>
</dbReference>
<dbReference type="AlphaFoldDB" id="A0A3B0IVV8"/>
<organism evidence="1">
    <name type="scientific">Wolbachia endosymbiont of Aleurodicus dispersus</name>
    <dbReference type="NCBI Taxonomy" id="1288877"/>
    <lineage>
        <taxon>Bacteria</taxon>
        <taxon>Pseudomonadati</taxon>
        <taxon>Pseudomonadota</taxon>
        <taxon>Alphaproteobacteria</taxon>
        <taxon>Rickettsiales</taxon>
        <taxon>Anaplasmataceae</taxon>
        <taxon>Wolbachieae</taxon>
        <taxon>Wolbachia</taxon>
    </lineage>
</organism>
<accession>A0A3B0IVV8</accession>
<evidence type="ECO:0000313" key="1">
    <source>
        <dbReference type="EMBL" id="SPP33070.1"/>
    </source>
</evidence>